<reference evidence="3 4" key="1">
    <citation type="submission" date="2019-10" db="EMBL/GenBank/DDBJ databases">
        <title>Alkaliphilus serpentinus sp. nov. and Alkaliphilus pronyensis sp. nov., two novel anaerobic alkaliphilic species isolated from the serpentinized-hosted hydrothermal field of the Prony Bay (New Caledonia).</title>
        <authorList>
            <person name="Postec A."/>
        </authorList>
    </citation>
    <scope>NUCLEOTIDE SEQUENCE [LARGE SCALE GENOMIC DNA]</scope>
    <source>
        <strain evidence="3 4">LacV</strain>
    </source>
</reference>
<dbReference type="AlphaFoldDB" id="A0A6I0F6K2"/>
<proteinExistence type="predicted"/>
<organism evidence="3 4">
    <name type="scientific">Alkaliphilus pronyensis</name>
    <dbReference type="NCBI Taxonomy" id="1482732"/>
    <lineage>
        <taxon>Bacteria</taxon>
        <taxon>Bacillati</taxon>
        <taxon>Bacillota</taxon>
        <taxon>Clostridia</taxon>
        <taxon>Peptostreptococcales</taxon>
        <taxon>Natronincolaceae</taxon>
        <taxon>Alkaliphilus</taxon>
    </lineage>
</organism>
<keyword evidence="1" id="KW-0145">Chemotaxis</keyword>
<accession>A0A6I0F6K2</accession>
<dbReference type="EMBL" id="WBZC01000044">
    <property type="protein sequence ID" value="KAB3532914.1"/>
    <property type="molecule type" value="Genomic_DNA"/>
</dbReference>
<dbReference type="OrthoDB" id="9788100at2"/>
<dbReference type="GO" id="GO:0006935">
    <property type="term" value="P:chemotaxis"/>
    <property type="evidence" value="ECO:0007669"/>
    <property type="project" value="UniProtKB-KW"/>
</dbReference>
<dbReference type="Pfam" id="PF13690">
    <property type="entry name" value="CheX"/>
    <property type="match status" value="1"/>
</dbReference>
<evidence type="ECO:0000313" key="3">
    <source>
        <dbReference type="EMBL" id="KAB3532914.1"/>
    </source>
</evidence>
<feature type="domain" description="Chemotaxis phosphatase CheX-like" evidence="2">
    <location>
        <begin position="42"/>
        <end position="129"/>
    </location>
</feature>
<evidence type="ECO:0000313" key="4">
    <source>
        <dbReference type="Proteomes" id="UP000432715"/>
    </source>
</evidence>
<protein>
    <submittedName>
        <fullName evidence="3">Chemotaxis protein CheX</fullName>
    </submittedName>
</protein>
<comment type="caution">
    <text evidence="3">The sequence shown here is derived from an EMBL/GenBank/DDBJ whole genome shotgun (WGS) entry which is preliminary data.</text>
</comment>
<evidence type="ECO:0000259" key="2">
    <source>
        <dbReference type="Pfam" id="PF13690"/>
    </source>
</evidence>
<dbReference type="SUPFAM" id="SSF103039">
    <property type="entry name" value="CheC-like"/>
    <property type="match status" value="1"/>
</dbReference>
<dbReference type="PANTHER" id="PTHR39452:SF1">
    <property type="entry name" value="CHEY-P PHOSPHATASE CHEX"/>
    <property type="match status" value="1"/>
</dbReference>
<name>A0A6I0F6K2_9FIRM</name>
<dbReference type="InterPro" id="IPR028051">
    <property type="entry name" value="CheX-like_dom"/>
</dbReference>
<dbReference type="CDD" id="cd17906">
    <property type="entry name" value="CheX"/>
    <property type="match status" value="1"/>
</dbReference>
<dbReference type="RefSeq" id="WP_151861709.1">
    <property type="nucleotide sequence ID" value="NZ_WBZC01000044.1"/>
</dbReference>
<dbReference type="Gene3D" id="3.40.1550.10">
    <property type="entry name" value="CheC-like"/>
    <property type="match status" value="1"/>
</dbReference>
<keyword evidence="4" id="KW-1185">Reference proteome</keyword>
<evidence type="ECO:0000256" key="1">
    <source>
        <dbReference type="ARBA" id="ARBA00022500"/>
    </source>
</evidence>
<sequence length="154" mass="16725">MRAELINSFLKAGQDVIKQMTGINMEIEKTYIKKPSDNNNIAIVIGLKGELEGITAISMEEPLAMKMASIMMGGMPVSSLDEISKSAVTELGNMILGNAASLLYNDGFKVDITTPQLIENVAIQHSKDVPIISTIMKGDIGKIEVEVAIREMKK</sequence>
<dbReference type="Proteomes" id="UP000432715">
    <property type="component" value="Unassembled WGS sequence"/>
</dbReference>
<dbReference type="PANTHER" id="PTHR39452">
    <property type="entry name" value="CHEY-P PHOSPHATASE CHEX"/>
    <property type="match status" value="1"/>
</dbReference>
<dbReference type="InterPro" id="IPR038756">
    <property type="entry name" value="CheX-like"/>
</dbReference>
<dbReference type="InterPro" id="IPR028976">
    <property type="entry name" value="CheC-like_sf"/>
</dbReference>
<gene>
    <name evidence="3" type="ORF">F8154_11230</name>
</gene>